<dbReference type="PROSITE" id="PS50943">
    <property type="entry name" value="HTH_CROC1"/>
    <property type="match status" value="1"/>
</dbReference>
<dbReference type="GO" id="GO:0003677">
    <property type="term" value="F:DNA binding"/>
    <property type="evidence" value="ECO:0007669"/>
    <property type="project" value="InterPro"/>
</dbReference>
<dbReference type="Pfam" id="PF13560">
    <property type="entry name" value="HTH_31"/>
    <property type="match status" value="1"/>
</dbReference>
<dbReference type="SUPFAM" id="SSF47413">
    <property type="entry name" value="lambda repressor-like DNA-binding domains"/>
    <property type="match status" value="1"/>
</dbReference>
<organism evidence="3 4">
    <name type="scientific">Yimella lutea</name>
    <dbReference type="NCBI Taxonomy" id="587872"/>
    <lineage>
        <taxon>Bacteria</taxon>
        <taxon>Bacillati</taxon>
        <taxon>Actinomycetota</taxon>
        <taxon>Actinomycetes</taxon>
        <taxon>Micrococcales</taxon>
        <taxon>Dermacoccaceae</taxon>
        <taxon>Yimella</taxon>
    </lineage>
</organism>
<gene>
    <name evidence="3" type="ORF">FB459_1927</name>
</gene>
<dbReference type="EMBL" id="VFMO01000001">
    <property type="protein sequence ID" value="TQJ14465.1"/>
    <property type="molecule type" value="Genomic_DNA"/>
</dbReference>
<name>A0A542EGM6_9MICO</name>
<sequence>MRRLPGAGLLWQDHPSPAQPRWQPLREPRPASRRRVRLRTDQRIRDYTASRRAAGKTSKEILRCLKRAIAREVYHLLTNPPEPISTTQLRPLRQAAGITIETAAHDLHWSMATVSHIERGHTSDRAAIITYRNYLATQQPPGCAI</sequence>
<feature type="domain" description="HTH cro/C1-type" evidence="2">
    <location>
        <begin position="89"/>
        <end position="123"/>
    </location>
</feature>
<dbReference type="CDD" id="cd00093">
    <property type="entry name" value="HTH_XRE"/>
    <property type="match status" value="1"/>
</dbReference>
<proteinExistence type="predicted"/>
<dbReference type="AlphaFoldDB" id="A0A542EGM6"/>
<comment type="caution">
    <text evidence="3">The sequence shown here is derived from an EMBL/GenBank/DDBJ whole genome shotgun (WGS) entry which is preliminary data.</text>
</comment>
<evidence type="ECO:0000256" key="1">
    <source>
        <dbReference type="SAM" id="MobiDB-lite"/>
    </source>
</evidence>
<dbReference type="Proteomes" id="UP000320806">
    <property type="component" value="Unassembled WGS sequence"/>
</dbReference>
<evidence type="ECO:0000259" key="2">
    <source>
        <dbReference type="PROSITE" id="PS50943"/>
    </source>
</evidence>
<dbReference type="InterPro" id="IPR001387">
    <property type="entry name" value="Cro/C1-type_HTH"/>
</dbReference>
<evidence type="ECO:0000313" key="4">
    <source>
        <dbReference type="Proteomes" id="UP000320806"/>
    </source>
</evidence>
<dbReference type="InterPro" id="IPR010982">
    <property type="entry name" value="Lambda_DNA-bd_dom_sf"/>
</dbReference>
<evidence type="ECO:0000313" key="3">
    <source>
        <dbReference type="EMBL" id="TQJ14465.1"/>
    </source>
</evidence>
<dbReference type="Gene3D" id="1.10.260.40">
    <property type="entry name" value="lambda repressor-like DNA-binding domains"/>
    <property type="match status" value="1"/>
</dbReference>
<reference evidence="3 4" key="1">
    <citation type="submission" date="2019-06" db="EMBL/GenBank/DDBJ databases">
        <title>Sequencing the genomes of 1000 actinobacteria strains.</title>
        <authorList>
            <person name="Klenk H.-P."/>
        </authorList>
    </citation>
    <scope>NUCLEOTIDE SEQUENCE [LARGE SCALE GENOMIC DNA]</scope>
    <source>
        <strain evidence="3 4">DSM 19828</strain>
    </source>
</reference>
<feature type="region of interest" description="Disordered" evidence="1">
    <location>
        <begin position="1"/>
        <end position="34"/>
    </location>
</feature>
<keyword evidence="4" id="KW-1185">Reference proteome</keyword>
<accession>A0A542EGM6</accession>
<protein>
    <submittedName>
        <fullName evidence="3">Helix-turn-helix protein</fullName>
    </submittedName>
</protein>